<feature type="region of interest" description="Disordered" evidence="1">
    <location>
        <begin position="1058"/>
        <end position="1081"/>
    </location>
</feature>
<organism evidence="2 3">
    <name type="scientific">Ricinus communis</name>
    <name type="common">Castor bean</name>
    <dbReference type="NCBI Taxonomy" id="3988"/>
    <lineage>
        <taxon>Eukaryota</taxon>
        <taxon>Viridiplantae</taxon>
        <taxon>Streptophyta</taxon>
        <taxon>Embryophyta</taxon>
        <taxon>Tracheophyta</taxon>
        <taxon>Spermatophyta</taxon>
        <taxon>Magnoliopsida</taxon>
        <taxon>eudicotyledons</taxon>
        <taxon>Gunneridae</taxon>
        <taxon>Pentapetalae</taxon>
        <taxon>rosids</taxon>
        <taxon>fabids</taxon>
        <taxon>Malpighiales</taxon>
        <taxon>Euphorbiaceae</taxon>
        <taxon>Acalyphoideae</taxon>
        <taxon>Acalypheae</taxon>
        <taxon>Ricinus</taxon>
    </lineage>
</organism>
<proteinExistence type="predicted"/>
<evidence type="ECO:0000313" key="3">
    <source>
        <dbReference type="Proteomes" id="UP000008311"/>
    </source>
</evidence>
<feature type="region of interest" description="Disordered" evidence="1">
    <location>
        <begin position="1"/>
        <end position="169"/>
    </location>
</feature>
<feature type="compositionally biased region" description="Basic and acidic residues" evidence="1">
    <location>
        <begin position="221"/>
        <end position="438"/>
    </location>
</feature>
<feature type="region of interest" description="Disordered" evidence="1">
    <location>
        <begin position="207"/>
        <end position="627"/>
    </location>
</feature>
<feature type="compositionally biased region" description="Basic and acidic residues" evidence="1">
    <location>
        <begin position="589"/>
        <end position="598"/>
    </location>
</feature>
<dbReference type="FunCoup" id="B9RII1">
    <property type="interactions" value="1289"/>
</dbReference>
<dbReference type="PANTHER" id="PTHR34837:SF1">
    <property type="entry name" value="LOW PROTEIN: ZINC FINGER CCCH DOMAIN PROTEIN"/>
    <property type="match status" value="1"/>
</dbReference>
<feature type="compositionally biased region" description="Low complexity" evidence="1">
    <location>
        <begin position="599"/>
        <end position="609"/>
    </location>
</feature>
<dbReference type="Proteomes" id="UP000008311">
    <property type="component" value="Unassembled WGS sequence"/>
</dbReference>
<dbReference type="STRING" id="3988.B9RII1"/>
<sequence>MQGTILIPKRIRVQKIEKESASGEKRKLESNKDYNKDTGNGDYSEEYSSSAKRRKERVEDGVSDRWNGGGDADNNRSEGTKKLKEKSSESKSRRRDESAGGEAYVEIEEVVKKSSGKSEGKHRESSSRKEGREGGIERERDREKEREKERRGKEGKSDKLIDGDDLRVVKQVSDKTGKVVVIVVFCFCHGEMRAHDLNARDILQSPDSEYLPDRRNRRKRDGSGDGDKHQNDIGDNNDRRLSSKEDVAKDGRLKDEKHKDEKYRVKYRDDVDRESRHRDDKQRDEHTVKDHNNSRSDDKHLRDDKDTAEIKTKKYKPQDGDREREREHDHDCDYDLGRDHNHESYQRDRDRDHDRDRERDRDRDHDYDRERDWDWDRDRDRERERDRDRDRERDRDRNRERNLDYDGAHVDDRGARYKDSRGRKRSPEDHDDHNDARARGGKTSYLDMEKKSLSSNRVDSDTDRGRSQSRQAHSDSNRRRASPNTSSHGAADEYRQFKQEELKYRDAVIEQRSKSTSSREVTNLPGSSDRVSKYRSSEKSTKMDDGHLGELSLERSSSSKASPMGVMDRSPSSTSLERNRYMNRSSVRRSLDIEESGRRSSASMGARDMSSADERTSRDLPLEKSLLDETTSVDSSFYNRNSQSNSTLLPPSSAFRGGVGSPSFLGSLEEDGRINTGKRYMRGGDPNLGRGQGNAWRGAPNWSSPVPNGYIPFQHGPPHGYQAMMPQFPSPRLFGVRPSMEINHPGIPYHISEADRFSAHLRPLGWQNMMDGSGPSHMHGWDGNNGVFRDEAHIYGGSEWDQNRHPINGRGWESNADIWKGQNGDVNLDLPSTSLKEDFPAQAPVDDISAGQGGQRSQNENIHLGVAAKTVETKIAVIPSTKELSNPSTKTIHEKLDISIELADPELYNQFTSLLNIEHGATVDADAAMLVNLKDGARAIPKSSSTLLNSSLFPITSDSVFQRAMDIYKKQREWFSGSSISNGRIVDVIAASKKEEQFSNNNVDIVEEQTSKRPAETSRVQMMNLDETKVETVPIADVQENPDDTVPIADMPENPDETVPVADMPKNPDETVQVPENSDVSPCQEVDVDAHAPDVKLEFSGQALSHDIPKKSMIFFSGDKMDGLSSNLVDSEGPGGDFVTTPEDVPNAARVLPIDGHNTDEIGKIKGSNSFNCAEEGQGFGDAICGPLLVKDGSPKASGDLMPGSNESESVIISRIHHSPENTH</sequence>
<evidence type="ECO:0000313" key="2">
    <source>
        <dbReference type="EMBL" id="EEF48953.1"/>
    </source>
</evidence>
<dbReference type="AlphaFoldDB" id="B9RII1"/>
<feature type="compositionally biased region" description="Basic and acidic residues" evidence="1">
    <location>
        <begin position="73"/>
        <end position="98"/>
    </location>
</feature>
<feature type="compositionally biased region" description="Basic and acidic residues" evidence="1">
    <location>
        <begin position="447"/>
        <end position="478"/>
    </location>
</feature>
<reference evidence="3" key="1">
    <citation type="journal article" date="2010" name="Nat. Biotechnol.">
        <title>Draft genome sequence of the oilseed species Ricinus communis.</title>
        <authorList>
            <person name="Chan A.P."/>
            <person name="Crabtree J."/>
            <person name="Zhao Q."/>
            <person name="Lorenzi H."/>
            <person name="Orvis J."/>
            <person name="Puiu D."/>
            <person name="Melake-Berhan A."/>
            <person name="Jones K.M."/>
            <person name="Redman J."/>
            <person name="Chen G."/>
            <person name="Cahoon E.B."/>
            <person name="Gedil M."/>
            <person name="Stanke M."/>
            <person name="Haas B.J."/>
            <person name="Wortman J.R."/>
            <person name="Fraser-Liggett C.M."/>
            <person name="Ravel J."/>
            <person name="Rabinowicz P.D."/>
        </authorList>
    </citation>
    <scope>NUCLEOTIDE SEQUENCE [LARGE SCALE GENOMIC DNA]</scope>
    <source>
        <strain evidence="3">cv. Hale</strain>
    </source>
</reference>
<feature type="compositionally biased region" description="Polar residues" evidence="1">
    <location>
        <begin position="636"/>
        <end position="650"/>
    </location>
</feature>
<dbReference type="EMBL" id="EQ973781">
    <property type="protein sequence ID" value="EEF48953.1"/>
    <property type="molecule type" value="Genomic_DNA"/>
</dbReference>
<feature type="compositionally biased region" description="Basic and acidic residues" evidence="1">
    <location>
        <begin position="610"/>
        <end position="627"/>
    </location>
</feature>
<feature type="compositionally biased region" description="Low complexity" evidence="1">
    <location>
        <begin position="550"/>
        <end position="559"/>
    </location>
</feature>
<dbReference type="eggNOG" id="ENOG502QVIK">
    <property type="taxonomic scope" value="Eukaryota"/>
</dbReference>
<protein>
    <submittedName>
        <fullName evidence="2">Uncharacterized protein</fullName>
    </submittedName>
</protein>
<feature type="compositionally biased region" description="Basic and acidic residues" evidence="1">
    <location>
        <begin position="109"/>
        <end position="169"/>
    </location>
</feature>
<feature type="compositionally biased region" description="Basic and acidic residues" evidence="1">
    <location>
        <begin position="490"/>
        <end position="513"/>
    </location>
</feature>
<feature type="region of interest" description="Disordered" evidence="1">
    <location>
        <begin position="636"/>
        <end position="655"/>
    </location>
</feature>
<feature type="region of interest" description="Disordered" evidence="1">
    <location>
        <begin position="1196"/>
        <end position="1224"/>
    </location>
</feature>
<name>B9RII1_RICCO</name>
<accession>B9RII1</accession>
<keyword evidence="3" id="KW-1185">Reference proteome</keyword>
<feature type="compositionally biased region" description="Polar residues" evidence="1">
    <location>
        <begin position="514"/>
        <end position="526"/>
    </location>
</feature>
<dbReference type="PANTHER" id="PTHR34837">
    <property type="entry name" value="OS05G0595500 PROTEIN"/>
    <property type="match status" value="1"/>
</dbReference>
<feature type="compositionally biased region" description="Basic and acidic residues" evidence="1">
    <location>
        <begin position="14"/>
        <end position="36"/>
    </location>
</feature>
<dbReference type="InParanoid" id="B9RII1"/>
<feature type="compositionally biased region" description="Basic and acidic residues" evidence="1">
    <location>
        <begin position="530"/>
        <end position="548"/>
    </location>
</feature>
<evidence type="ECO:0000256" key="1">
    <source>
        <dbReference type="SAM" id="MobiDB-lite"/>
    </source>
</evidence>
<gene>
    <name evidence="2" type="ORF">RCOM_1579370</name>
</gene>